<keyword evidence="4" id="KW-1185">Reference proteome</keyword>
<dbReference type="InterPro" id="IPR019144">
    <property type="entry name" value="Membralin"/>
</dbReference>
<dbReference type="GO" id="GO:0005783">
    <property type="term" value="C:endoplasmic reticulum"/>
    <property type="evidence" value="ECO:0007669"/>
    <property type="project" value="TreeGrafter"/>
</dbReference>
<evidence type="ECO:0000256" key="2">
    <source>
        <dbReference type="SAM" id="Phobius"/>
    </source>
</evidence>
<feature type="transmembrane region" description="Helical" evidence="2">
    <location>
        <begin position="119"/>
        <end position="139"/>
    </location>
</feature>
<feature type="compositionally biased region" description="Pro residues" evidence="1">
    <location>
        <begin position="1"/>
        <end position="21"/>
    </location>
</feature>
<dbReference type="EMBL" id="LNIX01000024">
    <property type="protein sequence ID" value="OXA42988.1"/>
    <property type="molecule type" value="Genomic_DNA"/>
</dbReference>
<feature type="compositionally biased region" description="Polar residues" evidence="1">
    <location>
        <begin position="226"/>
        <end position="244"/>
    </location>
</feature>
<accession>A0A226DDF3</accession>
<feature type="region of interest" description="Disordered" evidence="1">
    <location>
        <begin position="47"/>
        <end position="78"/>
    </location>
</feature>
<name>A0A226DDF3_FOLCA</name>
<feature type="compositionally biased region" description="Low complexity" evidence="1">
    <location>
        <begin position="251"/>
        <end position="278"/>
    </location>
</feature>
<dbReference type="PANTHER" id="PTHR21650:SF4">
    <property type="entry name" value="MEMBRALIN"/>
    <property type="match status" value="1"/>
</dbReference>
<reference evidence="3 4" key="1">
    <citation type="submission" date="2015-12" db="EMBL/GenBank/DDBJ databases">
        <title>The genome of Folsomia candida.</title>
        <authorList>
            <person name="Faddeeva A."/>
            <person name="Derks M.F."/>
            <person name="Anvar Y."/>
            <person name="Smit S."/>
            <person name="Van Straalen N."/>
            <person name="Roelofs D."/>
        </authorList>
    </citation>
    <scope>NUCLEOTIDE SEQUENCE [LARGE SCALE GENOMIC DNA]</scope>
    <source>
        <strain evidence="3 4">VU population</strain>
        <tissue evidence="3">Whole body</tissue>
    </source>
</reference>
<dbReference type="OrthoDB" id="6779347at2759"/>
<keyword evidence="2" id="KW-0812">Transmembrane</keyword>
<dbReference type="STRING" id="158441.A0A226DDF3"/>
<dbReference type="OMA" id="TELPHND"/>
<dbReference type="PANTHER" id="PTHR21650">
    <property type="entry name" value="MEMBRALIN/KINETOCHORE PROTEIN NUF2"/>
    <property type="match status" value="1"/>
</dbReference>
<keyword evidence="2" id="KW-0472">Membrane</keyword>
<keyword evidence="2" id="KW-1133">Transmembrane helix</keyword>
<evidence type="ECO:0000313" key="4">
    <source>
        <dbReference type="Proteomes" id="UP000198287"/>
    </source>
</evidence>
<comment type="caution">
    <text evidence="3">The sequence shown here is derived from an EMBL/GenBank/DDBJ whole genome shotgun (WGS) entry which is preliminary data.</text>
</comment>
<dbReference type="Proteomes" id="UP000198287">
    <property type="component" value="Unassembled WGS sequence"/>
</dbReference>
<gene>
    <name evidence="3" type="ORF">Fcan01_22376</name>
</gene>
<proteinExistence type="predicted"/>
<feature type="region of interest" description="Disordered" evidence="1">
    <location>
        <begin position="225"/>
        <end position="306"/>
    </location>
</feature>
<protein>
    <submittedName>
        <fullName evidence="3">Membralin</fullName>
    </submittedName>
</protein>
<dbReference type="GO" id="GO:1904294">
    <property type="term" value="P:positive regulation of ERAD pathway"/>
    <property type="evidence" value="ECO:0007669"/>
    <property type="project" value="TreeGrafter"/>
</dbReference>
<sequence length="551" mass="60536">MSTPNTEPPQFIPPPAEPSPPNAATAGRPAPSTPTIRFGVTATVRATQHQLPSSNRTNLGGSSGGTNVPPATNNNAGEVPQQTQNLFQMRDRLFLALFFRVSLIYARTCPKNIRRALEFLLLMQSIILLFILGYIHIVYTRSPTTCLTEYKDSWPKNGVLRVEITYNNEGYDLMKSYGKEERMRQRATSSQFVQYTDEFFSMMMTADSAILDKVVSTAGDIYASVTGDTSTQTTDKVIPTSSVDTEPPRHSSGAGASSTTTTDSSPPSSTLTPGGNSPENGDVVDESEANKKHDEIDPSQNRSAAELEDDILVQAAEGDEERSSIAEADIDGISPSIPITASGEGTYIVEYALEYGFLRLSPDTRQKLGIPVKLVVLDPSKETCFGDYFSLFVLENILGYDDILMSKRRDRGTISLRADVDGSNILHSCFADHASFYRFNFHASPSKRKQICSCCLLSLITRDIDEWLNFYCDFLLSVDLLNNIEGAAGAIHIPAAPLFTVILALVGMEAIMSEFFNDSSTAFYVILIVWIADQYDAVCSHTSITKTFWVR</sequence>
<dbReference type="Pfam" id="PF09746">
    <property type="entry name" value="Membralin"/>
    <property type="match status" value="2"/>
</dbReference>
<evidence type="ECO:0000256" key="1">
    <source>
        <dbReference type="SAM" id="MobiDB-lite"/>
    </source>
</evidence>
<dbReference type="AlphaFoldDB" id="A0A226DDF3"/>
<feature type="region of interest" description="Disordered" evidence="1">
    <location>
        <begin position="1"/>
        <end position="35"/>
    </location>
</feature>
<evidence type="ECO:0000313" key="3">
    <source>
        <dbReference type="EMBL" id="OXA42988.1"/>
    </source>
</evidence>
<dbReference type="GO" id="GO:0034976">
    <property type="term" value="P:response to endoplasmic reticulum stress"/>
    <property type="evidence" value="ECO:0007669"/>
    <property type="project" value="TreeGrafter"/>
</dbReference>
<organism evidence="3 4">
    <name type="scientific">Folsomia candida</name>
    <name type="common">Springtail</name>
    <dbReference type="NCBI Taxonomy" id="158441"/>
    <lineage>
        <taxon>Eukaryota</taxon>
        <taxon>Metazoa</taxon>
        <taxon>Ecdysozoa</taxon>
        <taxon>Arthropoda</taxon>
        <taxon>Hexapoda</taxon>
        <taxon>Collembola</taxon>
        <taxon>Entomobryomorpha</taxon>
        <taxon>Isotomoidea</taxon>
        <taxon>Isotomidae</taxon>
        <taxon>Proisotominae</taxon>
        <taxon>Folsomia</taxon>
    </lineage>
</organism>